<evidence type="ECO:0000313" key="2">
    <source>
        <dbReference type="EMBL" id="AAK76782.1"/>
    </source>
</evidence>
<dbReference type="AlphaFoldDB" id="Q97TR2"/>
<evidence type="ECO:0000256" key="1">
    <source>
        <dbReference type="ARBA" id="ARBA00044755"/>
    </source>
</evidence>
<accession>Q97TR2</accession>
<protein>
    <submittedName>
        <fullName evidence="2">Uncharacterized, ortholog of YgaT gene of B.subtillis</fullName>
    </submittedName>
</protein>
<gene>
    <name evidence="2" type="ordered locus">CA_P0036</name>
</gene>
<dbReference type="KEGG" id="cac:CA_P0036"/>
<dbReference type="InterPro" id="IPR007607">
    <property type="entry name" value="BacA/B"/>
</dbReference>
<dbReference type="OrthoDB" id="1730007at2"/>
<dbReference type="PANTHER" id="PTHR35024">
    <property type="entry name" value="HYPOTHETICAL CYTOSOLIC PROTEIN"/>
    <property type="match status" value="1"/>
</dbReference>
<reference evidence="2 3" key="1">
    <citation type="journal article" date="2001" name="J. Bacteriol.">
        <title>Genome sequence and comparative analysis of the solvent-producing bacterium Clostridium acetobutylicum.</title>
        <authorList>
            <person name="Nolling J."/>
            <person name="Breton G."/>
            <person name="Omelchenko M.V."/>
            <person name="Makarova K.S."/>
            <person name="Zeng Q."/>
            <person name="Gibson R."/>
            <person name="Lee H.M."/>
            <person name="Dubois J."/>
            <person name="Qiu D."/>
            <person name="Hitti J."/>
            <person name="Wolf Y.I."/>
            <person name="Tatusov R.L."/>
            <person name="Sabathe F."/>
            <person name="Doucette-Stamm L."/>
            <person name="Soucaille P."/>
            <person name="Daly M.J."/>
            <person name="Bennett G.N."/>
            <person name="Koonin E.V."/>
            <person name="Smith D.R."/>
        </authorList>
    </citation>
    <scope>NUCLEOTIDE SEQUENCE [LARGE SCALE GENOMIC DNA]</scope>
    <source>
        <strain evidence="3">ATCC 824 / DSM 792 / JCM 1419 / LMG 5710 / VKM B-1787</strain>
        <plasmid evidence="3">pSOL1</plasmid>
    </source>
</reference>
<dbReference type="Pfam" id="PF04519">
    <property type="entry name" value="Bactofilin"/>
    <property type="match status" value="1"/>
</dbReference>
<geneLocation type="plasmid" evidence="2 3">
    <name>pSOL1</name>
</geneLocation>
<comment type="similarity">
    <text evidence="1">Belongs to the bactofilin family.</text>
</comment>
<keyword evidence="2" id="KW-0614">Plasmid</keyword>
<dbReference type="PANTHER" id="PTHR35024:SF4">
    <property type="entry name" value="POLYMER-FORMING CYTOSKELETAL PROTEIN"/>
    <property type="match status" value="1"/>
</dbReference>
<name>Q97TR2_CLOAB</name>
<proteinExistence type="inferred from homology"/>
<dbReference type="EMBL" id="AE001438">
    <property type="protein sequence ID" value="AAK76782.1"/>
    <property type="molecule type" value="Genomic_DNA"/>
</dbReference>
<evidence type="ECO:0000313" key="3">
    <source>
        <dbReference type="Proteomes" id="UP000000814"/>
    </source>
</evidence>
<keyword evidence="3" id="KW-1185">Reference proteome</keyword>
<organism evidence="2 3">
    <name type="scientific">Clostridium acetobutylicum (strain ATCC 824 / DSM 792 / JCM 1419 / IAM 19013 / LMG 5710 / NBRC 13948 / NRRL B-527 / VKM B-1787 / 2291 / W)</name>
    <dbReference type="NCBI Taxonomy" id="272562"/>
    <lineage>
        <taxon>Bacteria</taxon>
        <taxon>Bacillati</taxon>
        <taxon>Bacillota</taxon>
        <taxon>Clostridia</taxon>
        <taxon>Eubacteriales</taxon>
        <taxon>Clostridiaceae</taxon>
        <taxon>Clostridium</taxon>
    </lineage>
</organism>
<dbReference type="GeneID" id="45000269"/>
<dbReference type="PATRIC" id="fig|272562.8.peg.34"/>
<dbReference type="HOGENOM" id="CLU_100118_1_0_9"/>
<dbReference type="RefSeq" id="WP_010890721.1">
    <property type="nucleotide sequence ID" value="NC_001988.2"/>
</dbReference>
<dbReference type="Proteomes" id="UP000000814">
    <property type="component" value="Plasmid pSOL1"/>
</dbReference>
<sequence length="242" mass="25806">MEEKLSDVKVSGSGSIGGGNYDEVKISGSAKINGNVNCNSYMCSGSSTANGNITAKEIVKISGTTKVHGDLNSGDLIVSGSSRTFGNVTAKKIKISGSSDIEGNVHTDSIDISGSVSIGEDCEAEHFHARGGFEIAGLLNAGDIEIYMYGKCRVKDIGGENITVKLGSGHFIHEMMNLFFTRGRLVTSIIEGDNIYLEHTDAKIVRGNNITIGPNCNIENIEYKNQLNMDQSCKALCKKVDE</sequence>